<proteinExistence type="predicted"/>
<dbReference type="Proteomes" id="UP000031036">
    <property type="component" value="Unassembled WGS sequence"/>
</dbReference>
<dbReference type="AlphaFoldDB" id="A0A0B2VU09"/>
<sequence>MVLKSATFIILLISVNISAQLRIIDEPFDSEEMLRKRDSSYFPSAGYDHSSRNAYLSANNNKSTGRRFREFTDERFAPNFEAEEYEKRSTGQFPWINEGKIRSRSPYLWITHEDQ</sequence>
<accession>A0A0B2VU09</accession>
<feature type="non-terminal residue" evidence="2">
    <location>
        <position position="115"/>
    </location>
</feature>
<keyword evidence="3" id="KW-1185">Reference proteome</keyword>
<feature type="signal peptide" evidence="1">
    <location>
        <begin position="1"/>
        <end position="19"/>
    </location>
</feature>
<feature type="chain" id="PRO_5002095589" evidence="1">
    <location>
        <begin position="20"/>
        <end position="115"/>
    </location>
</feature>
<evidence type="ECO:0000313" key="2">
    <source>
        <dbReference type="EMBL" id="KHN85163.1"/>
    </source>
</evidence>
<comment type="caution">
    <text evidence="2">The sequence shown here is derived from an EMBL/GenBank/DDBJ whole genome shotgun (WGS) entry which is preliminary data.</text>
</comment>
<evidence type="ECO:0000313" key="3">
    <source>
        <dbReference type="Proteomes" id="UP000031036"/>
    </source>
</evidence>
<reference evidence="2 3" key="1">
    <citation type="submission" date="2014-11" db="EMBL/GenBank/DDBJ databases">
        <title>Genetic blueprint of the zoonotic pathogen Toxocara canis.</title>
        <authorList>
            <person name="Zhu X.-Q."/>
            <person name="Korhonen P.K."/>
            <person name="Cai H."/>
            <person name="Young N.D."/>
            <person name="Nejsum P."/>
            <person name="von Samson-Himmelstjerna G."/>
            <person name="Boag P.R."/>
            <person name="Tan P."/>
            <person name="Li Q."/>
            <person name="Min J."/>
            <person name="Yang Y."/>
            <person name="Wang X."/>
            <person name="Fang X."/>
            <person name="Hall R.S."/>
            <person name="Hofmann A."/>
            <person name="Sternberg P.W."/>
            <person name="Jex A.R."/>
            <person name="Gasser R.B."/>
        </authorList>
    </citation>
    <scope>NUCLEOTIDE SEQUENCE [LARGE SCALE GENOMIC DNA]</scope>
    <source>
        <strain evidence="2">PN_DK_2014</strain>
    </source>
</reference>
<keyword evidence="1" id="KW-0732">Signal</keyword>
<protein>
    <submittedName>
        <fullName evidence="2">Uncharacterized protein</fullName>
    </submittedName>
</protein>
<evidence type="ECO:0000256" key="1">
    <source>
        <dbReference type="SAM" id="SignalP"/>
    </source>
</evidence>
<name>A0A0B2VU09_TOXCA</name>
<organism evidence="2 3">
    <name type="scientific">Toxocara canis</name>
    <name type="common">Canine roundworm</name>
    <dbReference type="NCBI Taxonomy" id="6265"/>
    <lineage>
        <taxon>Eukaryota</taxon>
        <taxon>Metazoa</taxon>
        <taxon>Ecdysozoa</taxon>
        <taxon>Nematoda</taxon>
        <taxon>Chromadorea</taxon>
        <taxon>Rhabditida</taxon>
        <taxon>Spirurina</taxon>
        <taxon>Ascaridomorpha</taxon>
        <taxon>Ascaridoidea</taxon>
        <taxon>Toxocaridae</taxon>
        <taxon>Toxocara</taxon>
    </lineage>
</organism>
<dbReference type="EMBL" id="JPKZ01000850">
    <property type="protein sequence ID" value="KHN85163.1"/>
    <property type="molecule type" value="Genomic_DNA"/>
</dbReference>
<gene>
    <name evidence="2" type="ORF">Tcan_01167</name>
</gene>